<protein>
    <recommendedName>
        <fullName evidence="10">Xylose transport system permease protein XylH</fullName>
    </recommendedName>
</protein>
<evidence type="ECO:0000256" key="9">
    <source>
        <dbReference type="ARBA" id="ARBA00035611"/>
    </source>
</evidence>
<organism evidence="12">
    <name type="scientific">Caldilinea aerophila</name>
    <dbReference type="NCBI Taxonomy" id="133453"/>
    <lineage>
        <taxon>Bacteria</taxon>
        <taxon>Bacillati</taxon>
        <taxon>Chloroflexota</taxon>
        <taxon>Caldilineae</taxon>
        <taxon>Caldilineales</taxon>
        <taxon>Caldilineaceae</taxon>
        <taxon>Caldilinea</taxon>
    </lineage>
</organism>
<feature type="transmembrane region" description="Helical" evidence="11">
    <location>
        <begin position="242"/>
        <end position="263"/>
    </location>
</feature>
<dbReference type="AlphaFoldDB" id="A0A7C1JMC6"/>
<proteinExistence type="predicted"/>
<evidence type="ECO:0000256" key="5">
    <source>
        <dbReference type="ARBA" id="ARBA00022597"/>
    </source>
</evidence>
<dbReference type="CDD" id="cd06579">
    <property type="entry name" value="TM_PBP1_transp_AraH_like"/>
    <property type="match status" value="1"/>
</dbReference>
<dbReference type="PANTHER" id="PTHR32196:SF32">
    <property type="entry name" value="XYLOSE TRANSPORT SYSTEM PERMEASE PROTEIN XYLH"/>
    <property type="match status" value="1"/>
</dbReference>
<dbReference type="PANTHER" id="PTHR32196">
    <property type="entry name" value="ABC TRANSPORTER PERMEASE PROTEIN YPHD-RELATED-RELATED"/>
    <property type="match status" value="1"/>
</dbReference>
<evidence type="ECO:0000256" key="3">
    <source>
        <dbReference type="ARBA" id="ARBA00022475"/>
    </source>
</evidence>
<dbReference type="InterPro" id="IPR001851">
    <property type="entry name" value="ABC_transp_permease"/>
</dbReference>
<feature type="transmembrane region" description="Helical" evidence="11">
    <location>
        <begin position="322"/>
        <end position="341"/>
    </location>
</feature>
<keyword evidence="6 11" id="KW-0812">Transmembrane</keyword>
<feature type="transmembrane region" description="Helical" evidence="11">
    <location>
        <begin position="138"/>
        <end position="160"/>
    </location>
</feature>
<keyword evidence="4" id="KW-0997">Cell inner membrane</keyword>
<keyword evidence="7 11" id="KW-1133">Transmembrane helix</keyword>
<dbReference type="EMBL" id="DSMG01000159">
    <property type="protein sequence ID" value="HDX32802.1"/>
    <property type="molecule type" value="Genomic_DNA"/>
</dbReference>
<evidence type="ECO:0000256" key="10">
    <source>
        <dbReference type="ARBA" id="ARBA00035686"/>
    </source>
</evidence>
<evidence type="ECO:0000256" key="11">
    <source>
        <dbReference type="SAM" id="Phobius"/>
    </source>
</evidence>
<comment type="function">
    <text evidence="9">Part of the binding-protein-dependent transport system for D-xylose. Probably responsible for the translocation of the substrate across the membrane.</text>
</comment>
<feature type="transmembrane region" description="Helical" evidence="11">
    <location>
        <begin position="85"/>
        <end position="107"/>
    </location>
</feature>
<keyword evidence="5" id="KW-0762">Sugar transport</keyword>
<evidence type="ECO:0000313" key="12">
    <source>
        <dbReference type="EMBL" id="HDX32802.1"/>
    </source>
</evidence>
<keyword evidence="3" id="KW-1003">Cell membrane</keyword>
<feature type="transmembrane region" description="Helical" evidence="11">
    <location>
        <begin position="181"/>
        <end position="212"/>
    </location>
</feature>
<evidence type="ECO:0000256" key="1">
    <source>
        <dbReference type="ARBA" id="ARBA00004651"/>
    </source>
</evidence>
<evidence type="ECO:0000256" key="8">
    <source>
        <dbReference type="ARBA" id="ARBA00023136"/>
    </source>
</evidence>
<evidence type="ECO:0000256" key="2">
    <source>
        <dbReference type="ARBA" id="ARBA00022448"/>
    </source>
</evidence>
<name>A0A7C1JMC6_9CHLR</name>
<feature type="transmembrane region" description="Helical" evidence="11">
    <location>
        <begin position="275"/>
        <end position="302"/>
    </location>
</feature>
<gene>
    <name evidence="12" type="ORF">ENQ20_15140</name>
</gene>
<evidence type="ECO:0000256" key="6">
    <source>
        <dbReference type="ARBA" id="ARBA00022692"/>
    </source>
</evidence>
<evidence type="ECO:0000256" key="4">
    <source>
        <dbReference type="ARBA" id="ARBA00022519"/>
    </source>
</evidence>
<dbReference type="GO" id="GO:0022857">
    <property type="term" value="F:transmembrane transporter activity"/>
    <property type="evidence" value="ECO:0007669"/>
    <property type="project" value="InterPro"/>
</dbReference>
<comment type="subcellular location">
    <subcellularLocation>
        <location evidence="1">Cell membrane</location>
        <topology evidence="1">Multi-pass membrane protein</topology>
    </subcellularLocation>
</comment>
<sequence length="350" mass="36820">MTSRTLPKTSDERLVEAGLLKRLLTRPELGALGGAILVWIIFAVIAGNRGFLSLQGTASYLEVSSYLGILAVAIALLMIGGEFDLSIGSMIGAAGATIAVLGSVFGVPLWLASLIALGVALLVGFINGTMVIRTKLPSFIITLGSLFILRGLTIALTRIFTGRTQVGSLDQIEGYEVLRTLFGGSISIGGAAFPISIVWWLAITVLATWVLMRTRFGNWIFSAGGNAEAARNVGVPVDRVKVTLFMATASAAWLVATIQLTVVKSADTLRGTQQEFIAIIAAVIGGNLLTGGYGSAVGAALGALIFGMVRQGIVYAGIDADWFQVFLGAMLIVAVLVNNFIRDQAEKARR</sequence>
<feature type="transmembrane region" description="Helical" evidence="11">
    <location>
        <begin position="29"/>
        <end position="47"/>
    </location>
</feature>
<keyword evidence="8 11" id="KW-0472">Membrane</keyword>
<reference evidence="12" key="1">
    <citation type="journal article" date="2020" name="mSystems">
        <title>Genome- and Community-Level Interaction Insights into Carbon Utilization and Element Cycling Functions of Hydrothermarchaeota in Hydrothermal Sediment.</title>
        <authorList>
            <person name="Zhou Z."/>
            <person name="Liu Y."/>
            <person name="Xu W."/>
            <person name="Pan J."/>
            <person name="Luo Z.H."/>
            <person name="Li M."/>
        </authorList>
    </citation>
    <scope>NUCLEOTIDE SEQUENCE [LARGE SCALE GENOMIC DNA]</scope>
    <source>
        <strain evidence="12">SpSt-289</strain>
    </source>
</reference>
<accession>A0A7C1JMC6</accession>
<keyword evidence="2" id="KW-0813">Transport</keyword>
<dbReference type="GO" id="GO:0005886">
    <property type="term" value="C:plasma membrane"/>
    <property type="evidence" value="ECO:0007669"/>
    <property type="project" value="UniProtKB-SubCell"/>
</dbReference>
<feature type="transmembrane region" description="Helical" evidence="11">
    <location>
        <begin position="114"/>
        <end position="132"/>
    </location>
</feature>
<evidence type="ECO:0000256" key="7">
    <source>
        <dbReference type="ARBA" id="ARBA00022989"/>
    </source>
</evidence>
<dbReference type="Pfam" id="PF02653">
    <property type="entry name" value="BPD_transp_2"/>
    <property type="match status" value="1"/>
</dbReference>
<feature type="transmembrane region" description="Helical" evidence="11">
    <location>
        <begin position="59"/>
        <end position="79"/>
    </location>
</feature>
<comment type="caution">
    <text evidence="12">The sequence shown here is derived from an EMBL/GenBank/DDBJ whole genome shotgun (WGS) entry which is preliminary data.</text>
</comment>